<dbReference type="Gene3D" id="3.40.1350.60">
    <property type="match status" value="1"/>
</dbReference>
<dbReference type="CDD" id="cd22359">
    <property type="entry name" value="SfsA-like_bacterial"/>
    <property type="match status" value="1"/>
</dbReference>
<keyword evidence="4" id="KW-1185">Reference proteome</keyword>
<dbReference type="KEGG" id="piv:NCTC13079_00951"/>
<dbReference type="InterPro" id="IPR005224">
    <property type="entry name" value="SfsA"/>
</dbReference>
<dbReference type="InterPro" id="IPR041465">
    <property type="entry name" value="SfsA_N"/>
</dbReference>
<dbReference type="Pfam" id="PF03749">
    <property type="entry name" value="SfsA"/>
    <property type="match status" value="1"/>
</dbReference>
<dbReference type="PANTHER" id="PTHR30545">
    <property type="entry name" value="SUGAR FERMENTATION STIMULATION PROTEIN A"/>
    <property type="match status" value="1"/>
</dbReference>
<dbReference type="PROSITE" id="PS51186">
    <property type="entry name" value="GNAT"/>
    <property type="match status" value="1"/>
</dbReference>
<dbReference type="GO" id="GO:0003677">
    <property type="term" value="F:DNA binding"/>
    <property type="evidence" value="ECO:0007669"/>
    <property type="project" value="InterPro"/>
</dbReference>
<dbReference type="NCBIfam" id="TIGR00230">
    <property type="entry name" value="sfsA"/>
    <property type="match status" value="1"/>
</dbReference>
<dbReference type="PANTHER" id="PTHR30545:SF2">
    <property type="entry name" value="SUGAR FERMENTATION STIMULATION PROTEIN A"/>
    <property type="match status" value="1"/>
</dbReference>
<dbReference type="HAMAP" id="MF_00095">
    <property type="entry name" value="SfsA"/>
    <property type="match status" value="1"/>
</dbReference>
<evidence type="ECO:0000259" key="2">
    <source>
        <dbReference type="PROSITE" id="PS51186"/>
    </source>
</evidence>
<dbReference type="OrthoDB" id="9802365at2"/>
<evidence type="ECO:0000313" key="3">
    <source>
        <dbReference type="EMBL" id="VEJ35785.1"/>
    </source>
</evidence>
<dbReference type="InterPro" id="IPR016181">
    <property type="entry name" value="Acyl_CoA_acyltransferase"/>
</dbReference>
<proteinExistence type="inferred from homology"/>
<name>A0A448V203_9FIRM</name>
<gene>
    <name evidence="1 3" type="primary">sfsA</name>
    <name evidence="3" type="ORF">NCTC13079_00951</name>
</gene>
<accession>A0A448V203</accession>
<dbReference type="InterPro" id="IPR000182">
    <property type="entry name" value="GNAT_dom"/>
</dbReference>
<comment type="similarity">
    <text evidence="1">Belongs to the SfsA family.</text>
</comment>
<dbReference type="InterPro" id="IPR040452">
    <property type="entry name" value="SfsA_C"/>
</dbReference>
<dbReference type="Pfam" id="PF17746">
    <property type="entry name" value="SfsA_N"/>
    <property type="match status" value="1"/>
</dbReference>
<evidence type="ECO:0000256" key="1">
    <source>
        <dbReference type="HAMAP-Rule" id="MF_00095"/>
    </source>
</evidence>
<feature type="domain" description="N-acetyltransferase" evidence="2">
    <location>
        <begin position="234"/>
        <end position="401"/>
    </location>
</feature>
<protein>
    <recommendedName>
        <fullName evidence="1">Sugar fermentation stimulation protein homolog</fullName>
    </recommendedName>
</protein>
<organism evidence="3 4">
    <name type="scientific">Aedoeadaptatus ivorii</name>
    <dbReference type="NCBI Taxonomy" id="54006"/>
    <lineage>
        <taxon>Bacteria</taxon>
        <taxon>Bacillati</taxon>
        <taxon>Bacillota</taxon>
        <taxon>Tissierellia</taxon>
        <taxon>Tissierellales</taxon>
        <taxon>Peptoniphilaceae</taxon>
        <taxon>Aedoeadaptatus</taxon>
    </lineage>
</organism>
<dbReference type="GO" id="GO:0016747">
    <property type="term" value="F:acyltransferase activity, transferring groups other than amino-acyl groups"/>
    <property type="evidence" value="ECO:0007669"/>
    <property type="project" value="InterPro"/>
</dbReference>
<dbReference type="Gene3D" id="3.40.630.30">
    <property type="match status" value="1"/>
</dbReference>
<dbReference type="Proteomes" id="UP000269544">
    <property type="component" value="Chromosome"/>
</dbReference>
<dbReference type="EMBL" id="LR134523">
    <property type="protein sequence ID" value="VEJ35785.1"/>
    <property type="molecule type" value="Genomic_DNA"/>
</dbReference>
<dbReference type="Pfam" id="PF00583">
    <property type="entry name" value="Acetyltransf_1"/>
    <property type="match status" value="1"/>
</dbReference>
<dbReference type="RefSeq" id="WP_126465542.1">
    <property type="nucleotide sequence ID" value="NZ_LR134523.1"/>
</dbReference>
<evidence type="ECO:0000313" key="4">
    <source>
        <dbReference type="Proteomes" id="UP000269544"/>
    </source>
</evidence>
<sequence length="401" mass="44809">MKYEIVEEAIFLKRENRFIAWVELGEVPIRVHVPNTGRLRELLVPRRRVLLAKAAQTKTRKTEYSLIAVEKDDRWFHIHSAAANHLVAEYLDAAPVLKGFGKVRSYRREVKKGTSRFDFYVVGGEAAGYIEVKGVTLEENGMARFPDAPTLRGTRHIDELTQIAAKGEGAMVWFVIQTDGVFAFSPNHETDPAFAAALCRAEQAGVDLYAMDTKIDGAKMHLSRPVAVRLDAPLAMRQAREADLSIIETMIYGAKQSLAKDGVDQWQGKEPGRETLRTDICRGACYVFCEEGEDPVATAALCLGEEPTYHVIDGVWANARPYLTVHRMAVSPAKKGHGIGRRALDAIKAFAISKGLSEVRIDTHRDNFRMRNLIETSGFRHCGTIRVGDGTERIAYQWSRP</sequence>
<dbReference type="AlphaFoldDB" id="A0A448V203"/>
<dbReference type="Gene3D" id="2.40.50.580">
    <property type="match status" value="1"/>
</dbReference>
<reference evidence="3 4" key="1">
    <citation type="submission" date="2018-12" db="EMBL/GenBank/DDBJ databases">
        <authorList>
            <consortium name="Pathogen Informatics"/>
        </authorList>
    </citation>
    <scope>NUCLEOTIDE SEQUENCE [LARGE SCALE GENOMIC DNA]</scope>
    <source>
        <strain evidence="3 4">NCTC13079</strain>
    </source>
</reference>
<dbReference type="CDD" id="cd04301">
    <property type="entry name" value="NAT_SF"/>
    <property type="match status" value="1"/>
</dbReference>
<dbReference type="SUPFAM" id="SSF55729">
    <property type="entry name" value="Acyl-CoA N-acyltransferases (Nat)"/>
    <property type="match status" value="1"/>
</dbReference>